<dbReference type="PROSITE" id="PS00794">
    <property type="entry name" value="HPPK"/>
    <property type="match status" value="1"/>
</dbReference>
<gene>
    <name evidence="9" type="primary">folK</name>
    <name evidence="9" type="ORF">CI610_00885</name>
</gene>
<evidence type="ECO:0000259" key="8">
    <source>
        <dbReference type="PROSITE" id="PS00794"/>
    </source>
</evidence>
<dbReference type="EC" id="2.7.6.3" evidence="2"/>
<keyword evidence="4" id="KW-0547">Nucleotide-binding</keyword>
<reference evidence="9" key="1">
    <citation type="journal article" date="2017" name="Appl. Environ. Microbiol.">
        <title>Molecular characterization of an Endozoicomonas-like organism causing infection in king scallop Pecten maximus L.</title>
        <authorList>
            <person name="Cano I."/>
            <person name="van Aerle R."/>
            <person name="Ross S."/>
            <person name="Verner-Jeffreys D.W."/>
            <person name="Paley R.K."/>
            <person name="Rimmer G."/>
            <person name="Ryder D."/>
            <person name="Hooper P."/>
            <person name="Stone D."/>
            <person name="Feist S.W."/>
        </authorList>
    </citation>
    <scope>NUCLEOTIDE SEQUENCE</scope>
</reference>
<dbReference type="GO" id="GO:0016301">
    <property type="term" value="F:kinase activity"/>
    <property type="evidence" value="ECO:0007669"/>
    <property type="project" value="UniProtKB-KW"/>
</dbReference>
<dbReference type="EMBL" id="NSIT01000031">
    <property type="protein sequence ID" value="PJE80119.1"/>
    <property type="molecule type" value="Genomic_DNA"/>
</dbReference>
<keyword evidence="6" id="KW-0067">ATP-binding</keyword>
<name>A0A2H9TAA2_9ZZZZ</name>
<dbReference type="UniPathway" id="UPA00077">
    <property type="reaction ID" value="UER00155"/>
</dbReference>
<dbReference type="PANTHER" id="PTHR43071:SF1">
    <property type="entry name" value="2-AMINO-4-HYDROXY-6-HYDROXYMETHYLDIHYDROPTERIDINE PYROPHOSPHOKINASE"/>
    <property type="match status" value="1"/>
</dbReference>
<dbReference type="GO" id="GO:0003848">
    <property type="term" value="F:2-amino-4-hydroxy-6-hydroxymethyldihydropteridine diphosphokinase activity"/>
    <property type="evidence" value="ECO:0007669"/>
    <property type="project" value="UniProtKB-EC"/>
</dbReference>
<evidence type="ECO:0000256" key="3">
    <source>
        <dbReference type="ARBA" id="ARBA00022679"/>
    </source>
</evidence>
<dbReference type="Pfam" id="PF01288">
    <property type="entry name" value="HPPK"/>
    <property type="match status" value="1"/>
</dbReference>
<evidence type="ECO:0000256" key="4">
    <source>
        <dbReference type="ARBA" id="ARBA00022741"/>
    </source>
</evidence>
<evidence type="ECO:0000256" key="2">
    <source>
        <dbReference type="ARBA" id="ARBA00013253"/>
    </source>
</evidence>
<dbReference type="SUPFAM" id="SSF55083">
    <property type="entry name" value="6-hydroxymethyl-7,8-dihydropterin pyrophosphokinase, HPPK"/>
    <property type="match status" value="1"/>
</dbReference>
<organism evidence="9">
    <name type="scientific">invertebrate metagenome</name>
    <dbReference type="NCBI Taxonomy" id="1711999"/>
    <lineage>
        <taxon>unclassified sequences</taxon>
        <taxon>metagenomes</taxon>
        <taxon>organismal metagenomes</taxon>
    </lineage>
</organism>
<dbReference type="PANTHER" id="PTHR43071">
    <property type="entry name" value="2-AMINO-4-HYDROXY-6-HYDROXYMETHYLDIHYDROPTERIDINE PYROPHOSPHOKINASE"/>
    <property type="match status" value="1"/>
</dbReference>
<evidence type="ECO:0000313" key="9">
    <source>
        <dbReference type="EMBL" id="PJE80119.1"/>
    </source>
</evidence>
<dbReference type="AlphaFoldDB" id="A0A2H9TAA2"/>
<sequence>MAIRAYIALGSNLEKPAGQLQRAVDEIASRSGIDLVSCSRLYRSAPVGPSGQPDYCNAVIAVDTLAQPLALLDQLQAIENNHGRVRTIRWGARTLDLDILLYGQQVIKTSRLVIPHYQMHIRNFVLAPLNDIAPALVVPGFTRVSAMLNELGHDGLSVIADEYPWG</sequence>
<feature type="domain" description="7,8-dihydro-6-hydroxymethylpterin-pyrophosphokinase" evidence="8">
    <location>
        <begin position="89"/>
        <end position="100"/>
    </location>
</feature>
<dbReference type="Gene3D" id="3.30.70.560">
    <property type="entry name" value="7,8-Dihydro-6-hydroxymethylpterin-pyrophosphokinase HPPK"/>
    <property type="match status" value="1"/>
</dbReference>
<evidence type="ECO:0000256" key="1">
    <source>
        <dbReference type="ARBA" id="ARBA00005051"/>
    </source>
</evidence>
<dbReference type="InterPro" id="IPR000550">
    <property type="entry name" value="Hppk"/>
</dbReference>
<keyword evidence="7" id="KW-0289">Folate biosynthesis</keyword>
<comment type="caution">
    <text evidence="9">The sequence shown here is derived from an EMBL/GenBank/DDBJ whole genome shotgun (WGS) entry which is preliminary data.</text>
</comment>
<evidence type="ECO:0000256" key="7">
    <source>
        <dbReference type="ARBA" id="ARBA00022909"/>
    </source>
</evidence>
<accession>A0A2H9TAA2</accession>
<evidence type="ECO:0000256" key="5">
    <source>
        <dbReference type="ARBA" id="ARBA00022777"/>
    </source>
</evidence>
<dbReference type="GO" id="GO:0046656">
    <property type="term" value="P:folic acid biosynthetic process"/>
    <property type="evidence" value="ECO:0007669"/>
    <property type="project" value="UniProtKB-KW"/>
</dbReference>
<keyword evidence="3 9" id="KW-0808">Transferase</keyword>
<keyword evidence="5 9" id="KW-0418">Kinase</keyword>
<dbReference type="NCBIfam" id="TIGR01498">
    <property type="entry name" value="folK"/>
    <property type="match status" value="1"/>
</dbReference>
<protein>
    <recommendedName>
        <fullName evidence="2">2-amino-4-hydroxy-6-hydroxymethyldihydropteridine diphosphokinase</fullName>
        <ecNumber evidence="2">2.7.6.3</ecNumber>
    </recommendedName>
</protein>
<dbReference type="GO" id="GO:0046654">
    <property type="term" value="P:tetrahydrofolate biosynthetic process"/>
    <property type="evidence" value="ECO:0007669"/>
    <property type="project" value="UniProtKB-UniPathway"/>
</dbReference>
<dbReference type="CDD" id="cd00483">
    <property type="entry name" value="HPPK"/>
    <property type="match status" value="1"/>
</dbReference>
<dbReference type="InterPro" id="IPR035907">
    <property type="entry name" value="Hppk_sf"/>
</dbReference>
<evidence type="ECO:0000256" key="6">
    <source>
        <dbReference type="ARBA" id="ARBA00022840"/>
    </source>
</evidence>
<dbReference type="GO" id="GO:0005524">
    <property type="term" value="F:ATP binding"/>
    <property type="evidence" value="ECO:0007669"/>
    <property type="project" value="UniProtKB-KW"/>
</dbReference>
<proteinExistence type="predicted"/>
<comment type="pathway">
    <text evidence="1">Cofactor biosynthesis; tetrahydrofolate biosynthesis; 2-amino-4-hydroxy-6-hydroxymethyl-7,8-dihydropteridine diphosphate from 7,8-dihydroneopterin triphosphate: step 4/4.</text>
</comment>